<evidence type="ECO:0000256" key="15">
    <source>
        <dbReference type="RuleBase" id="RU003750"/>
    </source>
</evidence>
<evidence type="ECO:0000256" key="11">
    <source>
        <dbReference type="ARBA" id="ARBA00023136"/>
    </source>
</evidence>
<keyword evidence="10" id="KW-0443">Lipid metabolism</keyword>
<dbReference type="InterPro" id="IPR050324">
    <property type="entry name" value="CDP-alcohol_PTase-I"/>
</dbReference>
<evidence type="ECO:0000313" key="18">
    <source>
        <dbReference type="Proteomes" id="UP000199611"/>
    </source>
</evidence>
<dbReference type="InterPro" id="IPR048254">
    <property type="entry name" value="CDP_ALCOHOL_P_TRANSF_CS"/>
</dbReference>
<keyword evidence="18" id="KW-1185">Reference proteome</keyword>
<sequence>MQDEVKTRSRSRRRKKRRSNRTVGKYLLPNILTTGNLFSGFVSLVYSIDGEYEKAAVAVLVSWIFDILDGKVARLSGATSRFGVEYDSLADLVSFGVAPALLIYLWALKPLGRIGWLGAFLFVACGALRLARFNVQASGEEKKYFTGLPIPGAAGFIATLTLFAYPFAHQPGRAVTWLFLIITISLALLMVSTVRYSVFKELESLRTRQVTMIMGILAVLVVVAAKPRYMLFALLAAYTLSGPSVSLGKRIKSLDLKVQECGETASARSNKDGSLKQE</sequence>
<evidence type="ECO:0000256" key="2">
    <source>
        <dbReference type="ARBA" id="ARBA00004127"/>
    </source>
</evidence>
<dbReference type="GO" id="GO:0016020">
    <property type="term" value="C:membrane"/>
    <property type="evidence" value="ECO:0007669"/>
    <property type="project" value="InterPro"/>
</dbReference>
<dbReference type="GO" id="GO:0003882">
    <property type="term" value="F:CDP-diacylglycerol-serine O-phosphatidyltransferase activity"/>
    <property type="evidence" value="ECO:0007669"/>
    <property type="project" value="UniProtKB-EC"/>
</dbReference>
<feature type="transmembrane region" description="Helical" evidence="16">
    <location>
        <begin position="144"/>
        <end position="168"/>
    </location>
</feature>
<evidence type="ECO:0000256" key="12">
    <source>
        <dbReference type="ARBA" id="ARBA00023209"/>
    </source>
</evidence>
<dbReference type="GO" id="GO:0012505">
    <property type="term" value="C:endomembrane system"/>
    <property type="evidence" value="ECO:0007669"/>
    <property type="project" value="UniProtKB-SubCell"/>
</dbReference>
<keyword evidence="9 16" id="KW-1133">Transmembrane helix</keyword>
<feature type="transmembrane region" description="Helical" evidence="16">
    <location>
        <begin position="23"/>
        <end position="46"/>
    </location>
</feature>
<evidence type="ECO:0000256" key="5">
    <source>
        <dbReference type="ARBA" id="ARBA00017171"/>
    </source>
</evidence>
<dbReference type="Proteomes" id="UP000199611">
    <property type="component" value="Unassembled WGS sequence"/>
</dbReference>
<name>A0A1I4RJZ8_9BACT</name>
<keyword evidence="13" id="KW-1208">Phospholipid metabolism</keyword>
<organism evidence="17 18">
    <name type="scientific">Thermodesulforhabdus norvegica</name>
    <dbReference type="NCBI Taxonomy" id="39841"/>
    <lineage>
        <taxon>Bacteria</taxon>
        <taxon>Pseudomonadati</taxon>
        <taxon>Thermodesulfobacteriota</taxon>
        <taxon>Syntrophobacteria</taxon>
        <taxon>Syntrophobacterales</taxon>
        <taxon>Thermodesulforhabdaceae</taxon>
        <taxon>Thermodesulforhabdus</taxon>
    </lineage>
</organism>
<gene>
    <name evidence="17" type="ORF">SAMN05660836_00659</name>
</gene>
<dbReference type="Pfam" id="PF01066">
    <property type="entry name" value="CDP-OH_P_transf"/>
    <property type="match status" value="1"/>
</dbReference>
<dbReference type="NCBIfam" id="TIGR00473">
    <property type="entry name" value="pssA"/>
    <property type="match status" value="1"/>
</dbReference>
<dbReference type="STRING" id="39841.SAMN05660836_00659"/>
<dbReference type="OrthoDB" id="9777147at2"/>
<feature type="transmembrane region" description="Helical" evidence="16">
    <location>
        <begin position="174"/>
        <end position="198"/>
    </location>
</feature>
<evidence type="ECO:0000256" key="13">
    <source>
        <dbReference type="ARBA" id="ARBA00023264"/>
    </source>
</evidence>
<evidence type="ECO:0000256" key="3">
    <source>
        <dbReference type="ARBA" id="ARBA00010441"/>
    </source>
</evidence>
<keyword evidence="7 15" id="KW-0808">Transferase</keyword>
<dbReference type="PROSITE" id="PS00379">
    <property type="entry name" value="CDP_ALCOHOL_P_TRANSF"/>
    <property type="match status" value="1"/>
</dbReference>
<evidence type="ECO:0000256" key="7">
    <source>
        <dbReference type="ARBA" id="ARBA00022679"/>
    </source>
</evidence>
<evidence type="ECO:0000256" key="6">
    <source>
        <dbReference type="ARBA" id="ARBA00022516"/>
    </source>
</evidence>
<dbReference type="InterPro" id="IPR004533">
    <property type="entry name" value="CDP-diaglyc--ser_O-PTrfase"/>
</dbReference>
<evidence type="ECO:0000313" key="17">
    <source>
        <dbReference type="EMBL" id="SFM52547.1"/>
    </source>
</evidence>
<protein>
    <recommendedName>
        <fullName evidence="5">CDP-diacylglycerol--serine O-phosphatidyltransferase</fullName>
        <ecNumber evidence="4">2.7.8.8</ecNumber>
    </recommendedName>
    <alternativeName>
        <fullName evidence="14">Phosphatidylserine synthase</fullName>
    </alternativeName>
</protein>
<dbReference type="GO" id="GO:0008654">
    <property type="term" value="P:phospholipid biosynthetic process"/>
    <property type="evidence" value="ECO:0007669"/>
    <property type="project" value="UniProtKB-KW"/>
</dbReference>
<dbReference type="InterPro" id="IPR043130">
    <property type="entry name" value="CDP-OH_PTrfase_TM_dom"/>
</dbReference>
<keyword evidence="6" id="KW-0444">Lipid biosynthesis</keyword>
<evidence type="ECO:0000256" key="14">
    <source>
        <dbReference type="ARBA" id="ARBA00032361"/>
    </source>
</evidence>
<keyword evidence="8 16" id="KW-0812">Transmembrane</keyword>
<dbReference type="RefSeq" id="WP_143083086.1">
    <property type="nucleotide sequence ID" value="NZ_FOUU01000001.1"/>
</dbReference>
<dbReference type="Gene3D" id="1.20.120.1760">
    <property type="match status" value="1"/>
</dbReference>
<comment type="subcellular location">
    <subcellularLocation>
        <location evidence="2">Endomembrane system</location>
        <topology evidence="2">Multi-pass membrane protein</topology>
    </subcellularLocation>
</comment>
<dbReference type="PANTHER" id="PTHR14269:SF61">
    <property type="entry name" value="CDP-DIACYLGLYCEROL--SERINE O-PHOSPHATIDYLTRANSFERASE"/>
    <property type="match status" value="1"/>
</dbReference>
<keyword evidence="11 16" id="KW-0472">Membrane</keyword>
<evidence type="ECO:0000256" key="4">
    <source>
        <dbReference type="ARBA" id="ARBA00013174"/>
    </source>
</evidence>
<evidence type="ECO:0000256" key="16">
    <source>
        <dbReference type="SAM" id="Phobius"/>
    </source>
</evidence>
<feature type="transmembrane region" description="Helical" evidence="16">
    <location>
        <begin position="114"/>
        <end position="132"/>
    </location>
</feature>
<dbReference type="EC" id="2.7.8.8" evidence="4"/>
<dbReference type="PANTHER" id="PTHR14269">
    <property type="entry name" value="CDP-DIACYLGLYCEROL--GLYCEROL-3-PHOSPHATE 3-PHOSPHATIDYLTRANSFERASE-RELATED"/>
    <property type="match status" value="1"/>
</dbReference>
<dbReference type="InterPro" id="IPR000462">
    <property type="entry name" value="CDP-OH_P_trans"/>
</dbReference>
<accession>A0A1I4RJZ8</accession>
<dbReference type="EMBL" id="FOUU01000001">
    <property type="protein sequence ID" value="SFM52547.1"/>
    <property type="molecule type" value="Genomic_DNA"/>
</dbReference>
<comment type="similarity">
    <text evidence="3 15">Belongs to the CDP-alcohol phosphatidyltransferase class-I family.</text>
</comment>
<feature type="transmembrane region" description="Helical" evidence="16">
    <location>
        <begin position="210"/>
        <end position="225"/>
    </location>
</feature>
<evidence type="ECO:0000256" key="9">
    <source>
        <dbReference type="ARBA" id="ARBA00022989"/>
    </source>
</evidence>
<evidence type="ECO:0000256" key="1">
    <source>
        <dbReference type="ARBA" id="ARBA00000287"/>
    </source>
</evidence>
<comment type="catalytic activity">
    <reaction evidence="1">
        <text>a CDP-1,2-diacyl-sn-glycerol + L-serine = a 1,2-diacyl-sn-glycero-3-phospho-L-serine + CMP + H(+)</text>
        <dbReference type="Rhea" id="RHEA:16913"/>
        <dbReference type="ChEBI" id="CHEBI:15378"/>
        <dbReference type="ChEBI" id="CHEBI:33384"/>
        <dbReference type="ChEBI" id="CHEBI:57262"/>
        <dbReference type="ChEBI" id="CHEBI:58332"/>
        <dbReference type="ChEBI" id="CHEBI:60377"/>
        <dbReference type="EC" id="2.7.8.8"/>
    </reaction>
</comment>
<evidence type="ECO:0000256" key="8">
    <source>
        <dbReference type="ARBA" id="ARBA00022692"/>
    </source>
</evidence>
<dbReference type="AlphaFoldDB" id="A0A1I4RJZ8"/>
<proteinExistence type="inferred from homology"/>
<reference evidence="17 18" key="1">
    <citation type="submission" date="2016-10" db="EMBL/GenBank/DDBJ databases">
        <authorList>
            <person name="de Groot N.N."/>
        </authorList>
    </citation>
    <scope>NUCLEOTIDE SEQUENCE [LARGE SCALE GENOMIC DNA]</scope>
    <source>
        <strain evidence="17 18">DSM 9990</strain>
    </source>
</reference>
<keyword evidence="12" id="KW-0594">Phospholipid biosynthesis</keyword>
<evidence type="ECO:0000256" key="10">
    <source>
        <dbReference type="ARBA" id="ARBA00023098"/>
    </source>
</evidence>